<dbReference type="PANTHER" id="PTHR43065:SF10">
    <property type="entry name" value="PEROXIDE STRESS-ACTIVATED HISTIDINE KINASE MAK3"/>
    <property type="match status" value="1"/>
</dbReference>
<dbReference type="InterPro" id="IPR003594">
    <property type="entry name" value="HATPase_dom"/>
</dbReference>
<comment type="catalytic activity">
    <reaction evidence="1">
        <text>ATP + protein L-histidine = ADP + protein N-phospho-L-histidine.</text>
        <dbReference type="EC" id="2.7.13.3"/>
    </reaction>
</comment>
<dbReference type="Gene3D" id="3.30.565.10">
    <property type="entry name" value="Histidine kinase-like ATPase, C-terminal domain"/>
    <property type="match status" value="1"/>
</dbReference>
<reference evidence="10" key="1">
    <citation type="journal article" date="2022" name="Toxins">
        <title>Genomic Analysis of Sphingopyxis sp. USTB-05 for Biodegrading Cyanobacterial Hepatotoxins.</title>
        <authorList>
            <person name="Liu C."/>
            <person name="Xu Q."/>
            <person name="Zhao Z."/>
            <person name="Zhang H."/>
            <person name="Liu X."/>
            <person name="Yin C."/>
            <person name="Liu Y."/>
            <person name="Yan H."/>
        </authorList>
    </citation>
    <scope>NUCLEOTIDE SEQUENCE</scope>
    <source>
        <strain evidence="10">NBD5</strain>
    </source>
</reference>
<keyword evidence="4" id="KW-0808">Transferase</keyword>
<sequence length="374" mass="40319">MELALGRADVTDALPLLRELDAGHLSDIRRQDLLRRVLGSAKITELNCRAARMLAIDACQLPVPFSEVWPFAEAGLLLQSLAVAQTSAARAHAEVAFKTADGPVHVRFITWREPGSVAGALSLGMTDITGQVTAEKDLVALRAQMAHADRLSTLGIMTATITHEVRQPVAAMMTAAQAALRWLARSPPDLDQVTQCLETVVAGATKVEETVARLRQMASNRAGARNLCAISTLIEDTAEFLRPELANRRATLTLDLAQDLPLVQADCVQIRQVITNLMINAAQAMADAQCWNRALRVRARHGDAFVVVEVDDSGPGVAEADRRRLFDGFYTTKSTGLGLGLKICRQIIEDHGGTLDHAPKAGAGALFRFSLPAL</sequence>
<evidence type="ECO:0000313" key="10">
    <source>
        <dbReference type="EMBL" id="USI72862.1"/>
    </source>
</evidence>
<dbReference type="InterPro" id="IPR004358">
    <property type="entry name" value="Sig_transdc_His_kin-like_C"/>
</dbReference>
<dbReference type="SUPFAM" id="SSF55874">
    <property type="entry name" value="ATPase domain of HSP90 chaperone/DNA topoisomerase II/histidine kinase"/>
    <property type="match status" value="1"/>
</dbReference>
<evidence type="ECO:0000256" key="3">
    <source>
        <dbReference type="ARBA" id="ARBA00022553"/>
    </source>
</evidence>
<evidence type="ECO:0000256" key="6">
    <source>
        <dbReference type="ARBA" id="ARBA00022777"/>
    </source>
</evidence>
<evidence type="ECO:0000259" key="9">
    <source>
        <dbReference type="PROSITE" id="PS50109"/>
    </source>
</evidence>
<dbReference type="EC" id="2.7.13.3" evidence="2"/>
<dbReference type="PRINTS" id="PR00344">
    <property type="entry name" value="BCTRLSENSOR"/>
</dbReference>
<dbReference type="SUPFAM" id="SSF47384">
    <property type="entry name" value="Homodimeric domain of signal transducing histidine kinase"/>
    <property type="match status" value="1"/>
</dbReference>
<dbReference type="Pfam" id="PF00512">
    <property type="entry name" value="HisKA"/>
    <property type="match status" value="1"/>
</dbReference>
<keyword evidence="3" id="KW-0597">Phosphoprotein</keyword>
<dbReference type="InterPro" id="IPR003661">
    <property type="entry name" value="HisK_dim/P_dom"/>
</dbReference>
<dbReference type="Gene3D" id="1.10.287.130">
    <property type="match status" value="1"/>
</dbReference>
<dbReference type="InterPro" id="IPR005467">
    <property type="entry name" value="His_kinase_dom"/>
</dbReference>
<dbReference type="Pfam" id="PF02518">
    <property type="entry name" value="HATPase_c"/>
    <property type="match status" value="1"/>
</dbReference>
<name>A0ABY4X7H4_9SPHN</name>
<organism evidence="10 11">
    <name type="scientific">Sphingomonas morindae</name>
    <dbReference type="NCBI Taxonomy" id="1541170"/>
    <lineage>
        <taxon>Bacteria</taxon>
        <taxon>Pseudomonadati</taxon>
        <taxon>Pseudomonadota</taxon>
        <taxon>Alphaproteobacteria</taxon>
        <taxon>Sphingomonadales</taxon>
        <taxon>Sphingomonadaceae</taxon>
        <taxon>Sphingomonas</taxon>
    </lineage>
</organism>
<dbReference type="RefSeq" id="WP_252166672.1">
    <property type="nucleotide sequence ID" value="NZ_CP084930.1"/>
</dbReference>
<gene>
    <name evidence="10" type="ORF">LHA26_16600</name>
</gene>
<keyword evidence="5" id="KW-0547">Nucleotide-binding</keyword>
<protein>
    <recommendedName>
        <fullName evidence="2">histidine kinase</fullName>
        <ecNumber evidence="2">2.7.13.3</ecNumber>
    </recommendedName>
</protein>
<evidence type="ECO:0000256" key="8">
    <source>
        <dbReference type="ARBA" id="ARBA00023012"/>
    </source>
</evidence>
<keyword evidence="7" id="KW-0067">ATP-binding</keyword>
<dbReference type="InterPro" id="IPR036097">
    <property type="entry name" value="HisK_dim/P_sf"/>
</dbReference>
<dbReference type="Proteomes" id="UP001056937">
    <property type="component" value="Chromosome 1"/>
</dbReference>
<dbReference type="SMART" id="SM00388">
    <property type="entry name" value="HisKA"/>
    <property type="match status" value="1"/>
</dbReference>
<dbReference type="PANTHER" id="PTHR43065">
    <property type="entry name" value="SENSOR HISTIDINE KINASE"/>
    <property type="match status" value="1"/>
</dbReference>
<evidence type="ECO:0000256" key="4">
    <source>
        <dbReference type="ARBA" id="ARBA00022679"/>
    </source>
</evidence>
<proteinExistence type="predicted"/>
<evidence type="ECO:0000256" key="5">
    <source>
        <dbReference type="ARBA" id="ARBA00022741"/>
    </source>
</evidence>
<feature type="domain" description="Histidine kinase" evidence="9">
    <location>
        <begin position="160"/>
        <end position="374"/>
    </location>
</feature>
<evidence type="ECO:0000256" key="1">
    <source>
        <dbReference type="ARBA" id="ARBA00000085"/>
    </source>
</evidence>
<dbReference type="EMBL" id="CP084930">
    <property type="protein sequence ID" value="USI72862.1"/>
    <property type="molecule type" value="Genomic_DNA"/>
</dbReference>
<evidence type="ECO:0000256" key="2">
    <source>
        <dbReference type="ARBA" id="ARBA00012438"/>
    </source>
</evidence>
<keyword evidence="11" id="KW-1185">Reference proteome</keyword>
<evidence type="ECO:0000313" key="11">
    <source>
        <dbReference type="Proteomes" id="UP001056937"/>
    </source>
</evidence>
<dbReference type="InterPro" id="IPR036890">
    <property type="entry name" value="HATPase_C_sf"/>
</dbReference>
<keyword evidence="6" id="KW-0418">Kinase</keyword>
<accession>A0ABY4X7H4</accession>
<keyword evidence="8" id="KW-0902">Two-component regulatory system</keyword>
<dbReference type="SMART" id="SM00387">
    <property type="entry name" value="HATPase_c"/>
    <property type="match status" value="1"/>
</dbReference>
<evidence type="ECO:0000256" key="7">
    <source>
        <dbReference type="ARBA" id="ARBA00022840"/>
    </source>
</evidence>
<dbReference type="PROSITE" id="PS50109">
    <property type="entry name" value="HIS_KIN"/>
    <property type="match status" value="1"/>
</dbReference>